<dbReference type="Gene3D" id="2.30.30.40">
    <property type="entry name" value="SH3 Domains"/>
    <property type="match status" value="2"/>
</dbReference>
<evidence type="ECO:0000256" key="3">
    <source>
        <dbReference type="ARBA" id="ARBA00022833"/>
    </source>
</evidence>
<dbReference type="PROSITE" id="PS50081">
    <property type="entry name" value="ZF_DAG_PE_2"/>
    <property type="match status" value="1"/>
</dbReference>
<dbReference type="GO" id="GO:0030833">
    <property type="term" value="P:regulation of actin filament polymerization"/>
    <property type="evidence" value="ECO:0007669"/>
    <property type="project" value="TreeGrafter"/>
</dbReference>
<dbReference type="SMART" id="SM00055">
    <property type="entry name" value="FCH"/>
    <property type="match status" value="1"/>
</dbReference>
<dbReference type="InterPro" id="IPR001452">
    <property type="entry name" value="SH3_domain"/>
</dbReference>
<dbReference type="Pfam" id="PF07653">
    <property type="entry name" value="SH3_2"/>
    <property type="match status" value="1"/>
</dbReference>
<evidence type="ECO:0000256" key="4">
    <source>
        <dbReference type="PROSITE-ProRule" id="PRU00192"/>
    </source>
</evidence>
<keyword evidence="5" id="KW-0175">Coiled coil</keyword>
<accession>A0A5M3MQJ3</accession>
<evidence type="ECO:0008006" key="11">
    <source>
        <dbReference type="Google" id="ProtNLM"/>
    </source>
</evidence>
<dbReference type="PANTHER" id="PTHR15735:SF21">
    <property type="entry name" value="PROTEIN NERVOUS WRECK"/>
    <property type="match status" value="1"/>
</dbReference>
<dbReference type="InterPro" id="IPR027267">
    <property type="entry name" value="AH/BAR_dom_sf"/>
</dbReference>
<dbReference type="PROSITE" id="PS51741">
    <property type="entry name" value="F_BAR"/>
    <property type="match status" value="1"/>
</dbReference>
<dbReference type="PRINTS" id="PR00452">
    <property type="entry name" value="SH3DOMAIN"/>
</dbReference>
<dbReference type="Gene3D" id="1.20.1270.60">
    <property type="entry name" value="Arfaptin homology (AH) domain/BAR domain"/>
    <property type="match status" value="1"/>
</dbReference>
<comment type="caution">
    <text evidence="9">The sequence shown here is derived from an EMBL/GenBank/DDBJ whole genome shotgun (WGS) entry which is preliminary data.</text>
</comment>
<dbReference type="AlphaFoldDB" id="A0A5M3MQJ3"/>
<gene>
    <name evidence="9" type="ORF">CONPUDRAFT_82321</name>
</gene>
<dbReference type="PROSITE" id="PS00479">
    <property type="entry name" value="ZF_DAG_PE_1"/>
    <property type="match status" value="1"/>
</dbReference>
<dbReference type="Pfam" id="PF00130">
    <property type="entry name" value="C1_1"/>
    <property type="match status" value="1"/>
</dbReference>
<dbReference type="GeneID" id="19210401"/>
<feature type="domain" description="SH3" evidence="6">
    <location>
        <begin position="513"/>
        <end position="574"/>
    </location>
</feature>
<reference evidence="10" key="1">
    <citation type="journal article" date="2012" name="Science">
        <title>The Paleozoic origin of enzymatic lignin decomposition reconstructed from 31 fungal genomes.</title>
        <authorList>
            <person name="Floudas D."/>
            <person name="Binder M."/>
            <person name="Riley R."/>
            <person name="Barry K."/>
            <person name="Blanchette R.A."/>
            <person name="Henrissat B."/>
            <person name="Martinez A.T."/>
            <person name="Otillar R."/>
            <person name="Spatafora J.W."/>
            <person name="Yadav J.S."/>
            <person name="Aerts A."/>
            <person name="Benoit I."/>
            <person name="Boyd A."/>
            <person name="Carlson A."/>
            <person name="Copeland A."/>
            <person name="Coutinho P.M."/>
            <person name="de Vries R.P."/>
            <person name="Ferreira P."/>
            <person name="Findley K."/>
            <person name="Foster B."/>
            <person name="Gaskell J."/>
            <person name="Glotzer D."/>
            <person name="Gorecki P."/>
            <person name="Heitman J."/>
            <person name="Hesse C."/>
            <person name="Hori C."/>
            <person name="Igarashi K."/>
            <person name="Jurgens J.A."/>
            <person name="Kallen N."/>
            <person name="Kersten P."/>
            <person name="Kohler A."/>
            <person name="Kuees U."/>
            <person name="Kumar T.K.A."/>
            <person name="Kuo A."/>
            <person name="LaButti K."/>
            <person name="Larrondo L.F."/>
            <person name="Lindquist E."/>
            <person name="Ling A."/>
            <person name="Lombard V."/>
            <person name="Lucas S."/>
            <person name="Lundell T."/>
            <person name="Martin R."/>
            <person name="McLaughlin D.J."/>
            <person name="Morgenstern I."/>
            <person name="Morin E."/>
            <person name="Murat C."/>
            <person name="Nagy L.G."/>
            <person name="Nolan M."/>
            <person name="Ohm R.A."/>
            <person name="Patyshakuliyeva A."/>
            <person name="Rokas A."/>
            <person name="Ruiz-Duenas F.J."/>
            <person name="Sabat G."/>
            <person name="Salamov A."/>
            <person name="Samejima M."/>
            <person name="Schmutz J."/>
            <person name="Slot J.C."/>
            <person name="St John F."/>
            <person name="Stenlid J."/>
            <person name="Sun H."/>
            <person name="Sun S."/>
            <person name="Syed K."/>
            <person name="Tsang A."/>
            <person name="Wiebenga A."/>
            <person name="Young D."/>
            <person name="Pisabarro A."/>
            <person name="Eastwood D.C."/>
            <person name="Martin F."/>
            <person name="Cullen D."/>
            <person name="Grigoriev I.V."/>
            <person name="Hibbett D.S."/>
        </authorList>
    </citation>
    <scope>NUCLEOTIDE SEQUENCE [LARGE SCALE GENOMIC DNA]</scope>
    <source>
        <strain evidence="10">RWD-64-598 SS2</strain>
    </source>
</reference>
<dbReference type="SUPFAM" id="SSF103657">
    <property type="entry name" value="BAR/IMD domain-like"/>
    <property type="match status" value="1"/>
</dbReference>
<dbReference type="InterPro" id="IPR002219">
    <property type="entry name" value="PKC_DAG/PE"/>
</dbReference>
<evidence type="ECO:0000256" key="2">
    <source>
        <dbReference type="ARBA" id="ARBA00022723"/>
    </source>
</evidence>
<dbReference type="GO" id="GO:0046872">
    <property type="term" value="F:metal ion binding"/>
    <property type="evidence" value="ECO:0007669"/>
    <property type="project" value="UniProtKB-KW"/>
</dbReference>
<feature type="domain" description="SH3" evidence="6">
    <location>
        <begin position="582"/>
        <end position="646"/>
    </location>
</feature>
<name>A0A5M3MQJ3_CONPW</name>
<dbReference type="RefSeq" id="XP_007768704.1">
    <property type="nucleotide sequence ID" value="XM_007770514.1"/>
</dbReference>
<dbReference type="PRINTS" id="PR00008">
    <property type="entry name" value="DAGPEDOMAIN"/>
</dbReference>
<dbReference type="SMART" id="SM00326">
    <property type="entry name" value="SH3"/>
    <property type="match status" value="2"/>
</dbReference>
<evidence type="ECO:0000259" key="8">
    <source>
        <dbReference type="PROSITE" id="PS51741"/>
    </source>
</evidence>
<dbReference type="OMA" id="TPMMEEP"/>
<dbReference type="InterPro" id="IPR001060">
    <property type="entry name" value="FCH_dom"/>
</dbReference>
<dbReference type="CDD" id="cd11912">
    <property type="entry name" value="SH3_Bzz1_1"/>
    <property type="match status" value="1"/>
</dbReference>
<evidence type="ECO:0000256" key="1">
    <source>
        <dbReference type="ARBA" id="ARBA00022443"/>
    </source>
</evidence>
<proteinExistence type="predicted"/>
<evidence type="ECO:0000256" key="5">
    <source>
        <dbReference type="PROSITE-ProRule" id="PRU01077"/>
    </source>
</evidence>
<sequence>MQKSAESYGKNLPDQVDQIASALDAHIGLLEDVRELYRDRATLEREYASKLQTLVRKADERRAKREVTIVGGIHPAKPITDGDVKQSTILQAYTQVTASMASTAQDHIKLAENLVQKVTEPLRLVEKRNVELKTKEMQFYQRLLSDRDSLYADRIKMKQKYDESCTDLESYRAKQAKLQDDRHADRIAKLFDEQRVDMLTNKNMYIISTAIANSAKEKFFTNDLPNIEDAFQDIQSRLVEKLVDIMLECQGIQRDHQDALIKHVVGAEDALKVVQPSKDQELFIEHNVRPFNTPADWTFEPCASHYDTDEMSTEPAPKIFLQNKLAKARSKLDELTPILISKRHESEKLGEIVKAYTANKSLGSVDDALVNYFDASQQTILYESSERIIKTELEAISSTLGGDEGGQYPHSFKSTSFSIPTPCGFCKVSMWGFSKQGKTCTACGLAVHFKCELKIPADCTEAQGQHNASETLTRTTSKVIKPELKASASEETLTNAEPGDIPTPSSFINFTKETQASARMLFDFSASSPFELSVTDGAIVHVLEEDDGSGWVKVADQTGGKGLVPASYLESLDEQPGGAPASRARYVRVLYDWVPQGPDEISVKEGEVIELSDDPANGTDAGWWEGFSAAGQKGIFPSNYVRPRSVFRAIINS</sequence>
<keyword evidence="10" id="KW-1185">Reference proteome</keyword>
<dbReference type="SUPFAM" id="SSF50044">
    <property type="entry name" value="SH3-domain"/>
    <property type="match status" value="2"/>
</dbReference>
<dbReference type="OrthoDB" id="8783038at2759"/>
<dbReference type="InterPro" id="IPR020454">
    <property type="entry name" value="DAG/PE-bd"/>
</dbReference>
<dbReference type="Gene3D" id="3.30.60.20">
    <property type="match status" value="1"/>
</dbReference>
<dbReference type="Proteomes" id="UP000053558">
    <property type="component" value="Unassembled WGS sequence"/>
</dbReference>
<evidence type="ECO:0000259" key="6">
    <source>
        <dbReference type="PROSITE" id="PS50002"/>
    </source>
</evidence>
<feature type="domain" description="F-BAR" evidence="8">
    <location>
        <begin position="6"/>
        <end position="279"/>
    </location>
</feature>
<dbReference type="SUPFAM" id="SSF57889">
    <property type="entry name" value="Cysteine-rich domain"/>
    <property type="match status" value="1"/>
</dbReference>
<keyword evidence="1 4" id="KW-0728">SH3 domain</keyword>
<keyword evidence="2" id="KW-0479">Metal-binding</keyword>
<dbReference type="EMBL" id="JH711578">
    <property type="protein sequence ID" value="EIW81337.1"/>
    <property type="molecule type" value="Genomic_DNA"/>
</dbReference>
<dbReference type="InterPro" id="IPR046349">
    <property type="entry name" value="C1-like_sf"/>
</dbReference>
<dbReference type="Pfam" id="PF00611">
    <property type="entry name" value="FCH"/>
    <property type="match status" value="1"/>
</dbReference>
<dbReference type="SMART" id="SM00109">
    <property type="entry name" value="C1"/>
    <property type="match status" value="1"/>
</dbReference>
<dbReference type="InterPro" id="IPR031160">
    <property type="entry name" value="F_BAR_dom"/>
</dbReference>
<dbReference type="PANTHER" id="PTHR15735">
    <property type="entry name" value="FCH AND DOUBLE SH3 DOMAINS PROTEIN"/>
    <property type="match status" value="1"/>
</dbReference>
<evidence type="ECO:0000259" key="7">
    <source>
        <dbReference type="PROSITE" id="PS50081"/>
    </source>
</evidence>
<dbReference type="PROSITE" id="PS50002">
    <property type="entry name" value="SH3"/>
    <property type="match status" value="2"/>
</dbReference>
<dbReference type="InterPro" id="IPR036028">
    <property type="entry name" value="SH3-like_dom_sf"/>
</dbReference>
<keyword evidence="3" id="KW-0862">Zinc</keyword>
<dbReference type="InterPro" id="IPR035459">
    <property type="entry name" value="Bzz1_SH3_1"/>
</dbReference>
<dbReference type="GO" id="GO:0030864">
    <property type="term" value="C:cortical actin cytoskeleton"/>
    <property type="evidence" value="ECO:0007669"/>
    <property type="project" value="UniProtKB-ARBA"/>
</dbReference>
<protein>
    <recommendedName>
        <fullName evidence="11">FCH-domain-containing protein</fullName>
    </recommendedName>
</protein>
<organism evidence="9 10">
    <name type="scientific">Coniophora puteana (strain RWD-64-598)</name>
    <name type="common">Brown rot fungus</name>
    <dbReference type="NCBI Taxonomy" id="741705"/>
    <lineage>
        <taxon>Eukaryota</taxon>
        <taxon>Fungi</taxon>
        <taxon>Dikarya</taxon>
        <taxon>Basidiomycota</taxon>
        <taxon>Agaricomycotina</taxon>
        <taxon>Agaricomycetes</taxon>
        <taxon>Agaricomycetidae</taxon>
        <taxon>Boletales</taxon>
        <taxon>Coniophorineae</taxon>
        <taxon>Coniophoraceae</taxon>
        <taxon>Coniophora</taxon>
    </lineage>
</organism>
<evidence type="ECO:0000313" key="9">
    <source>
        <dbReference type="EMBL" id="EIW81337.1"/>
    </source>
</evidence>
<dbReference type="CDD" id="cd00174">
    <property type="entry name" value="SH3"/>
    <property type="match status" value="1"/>
</dbReference>
<dbReference type="CDD" id="cd20824">
    <property type="entry name" value="C1_SpBZZ1-like"/>
    <property type="match status" value="1"/>
</dbReference>
<feature type="domain" description="Phorbol-ester/DAG-type" evidence="7">
    <location>
        <begin position="409"/>
        <end position="459"/>
    </location>
</feature>
<dbReference type="GO" id="GO:0030036">
    <property type="term" value="P:actin cytoskeleton organization"/>
    <property type="evidence" value="ECO:0007669"/>
    <property type="project" value="UniProtKB-ARBA"/>
</dbReference>
<dbReference type="Pfam" id="PF00018">
    <property type="entry name" value="SH3_1"/>
    <property type="match status" value="1"/>
</dbReference>
<dbReference type="KEGG" id="cput:CONPUDRAFT_82321"/>
<evidence type="ECO:0000313" key="10">
    <source>
        <dbReference type="Proteomes" id="UP000053558"/>
    </source>
</evidence>